<sequence length="437" mass="49375">MDHREVFTLTDQPPSKNVIMPLWTFGFKYDAEGEITKQKARLVAKEYTQIPGLDFDQTYASVARLKSMRMTAAVIACKCLSPWQIDYVATYLNSDNKFEVYMEQPWLFVVWGKEHMVLRVNKTVYGMMQGAYNWEDKLSRTYKGLGYYQSHADPCIQHRLIDGQYTLTCTYTDDVLGGSSSIQEKEKAIGEMEECYKVKRIEGTGGAKVILGMAMTQDDKTGAITLSQRIFTECMLECFGMSDCNMKSTPLPCGIKLLELNTPRTEDNTLFMKDKPYREALGCIMWLQANPGPTHWKALQHVLAYVKGTLHYKITYDPNSPDGLNVSGHSDLDNASDPDTMCSTSHMELEVTGNHRFLYNRGGVHGTEPCLPTSSVDIYGDNKGSVDLAKNVKGITKAKHIHMKHHYIREQVNEGDVEVIRIPTESNVTDILMKPLP</sequence>
<organism evidence="2 3">
    <name type="scientific">Cyclocybe aegerita</name>
    <name type="common">Black poplar mushroom</name>
    <name type="synonym">Agrocybe aegerita</name>
    <dbReference type="NCBI Taxonomy" id="1973307"/>
    <lineage>
        <taxon>Eukaryota</taxon>
        <taxon>Fungi</taxon>
        <taxon>Dikarya</taxon>
        <taxon>Basidiomycota</taxon>
        <taxon>Agaricomycotina</taxon>
        <taxon>Agaricomycetes</taxon>
        <taxon>Agaricomycetidae</taxon>
        <taxon>Agaricales</taxon>
        <taxon>Agaricineae</taxon>
        <taxon>Bolbitiaceae</taxon>
        <taxon>Cyclocybe</taxon>
    </lineage>
</organism>
<gene>
    <name evidence="2" type="ORF">AAE3_LOCUS13136</name>
</gene>
<name>A0A8S0VUU6_CYCAE</name>
<dbReference type="OrthoDB" id="2963323at2759"/>
<dbReference type="EMBL" id="CACVBS010000100">
    <property type="protein sequence ID" value="CAA7270909.1"/>
    <property type="molecule type" value="Genomic_DNA"/>
</dbReference>
<dbReference type="PANTHER" id="PTHR11439">
    <property type="entry name" value="GAG-POL-RELATED RETROTRANSPOSON"/>
    <property type="match status" value="1"/>
</dbReference>
<dbReference type="PANTHER" id="PTHR11439:SF483">
    <property type="entry name" value="PEPTIDE SYNTHASE GLIP-LIKE, PUTATIVE (AFU_ORTHOLOGUE AFUA_3G12920)-RELATED"/>
    <property type="match status" value="1"/>
</dbReference>
<comment type="caution">
    <text evidence="2">The sequence shown here is derived from an EMBL/GenBank/DDBJ whole genome shotgun (WGS) entry which is preliminary data.</text>
</comment>
<reference evidence="2 3" key="1">
    <citation type="submission" date="2020-01" db="EMBL/GenBank/DDBJ databases">
        <authorList>
            <person name="Gupta K D."/>
        </authorList>
    </citation>
    <scope>NUCLEOTIDE SEQUENCE [LARGE SCALE GENOMIC DNA]</scope>
</reference>
<protein>
    <recommendedName>
        <fullName evidence="1">Reverse transcriptase Ty1/copia-type domain-containing protein</fullName>
    </recommendedName>
</protein>
<proteinExistence type="predicted"/>
<accession>A0A8S0VUU6</accession>
<dbReference type="Pfam" id="PF07727">
    <property type="entry name" value="RVT_2"/>
    <property type="match status" value="1"/>
</dbReference>
<dbReference type="InterPro" id="IPR013103">
    <property type="entry name" value="RVT_2"/>
</dbReference>
<keyword evidence="3" id="KW-1185">Reference proteome</keyword>
<feature type="domain" description="Reverse transcriptase Ty1/copia-type" evidence="1">
    <location>
        <begin position="5"/>
        <end position="251"/>
    </location>
</feature>
<dbReference type="CDD" id="cd09272">
    <property type="entry name" value="RNase_HI_RT_Ty1"/>
    <property type="match status" value="1"/>
</dbReference>
<evidence type="ECO:0000313" key="2">
    <source>
        <dbReference type="EMBL" id="CAA7270909.1"/>
    </source>
</evidence>
<dbReference type="Proteomes" id="UP000467700">
    <property type="component" value="Unassembled WGS sequence"/>
</dbReference>
<evidence type="ECO:0000259" key="1">
    <source>
        <dbReference type="Pfam" id="PF07727"/>
    </source>
</evidence>
<dbReference type="AlphaFoldDB" id="A0A8S0VUU6"/>
<evidence type="ECO:0000313" key="3">
    <source>
        <dbReference type="Proteomes" id="UP000467700"/>
    </source>
</evidence>